<dbReference type="STRING" id="673521.SAMN05660991_02627"/>
<feature type="region of interest" description="Disordered" evidence="1">
    <location>
        <begin position="81"/>
        <end position="187"/>
    </location>
</feature>
<name>A0A1H8U1S1_9ACTN</name>
<feature type="compositionally biased region" description="Basic and acidic residues" evidence="1">
    <location>
        <begin position="99"/>
        <end position="116"/>
    </location>
</feature>
<evidence type="ECO:0000313" key="4">
    <source>
        <dbReference type="Proteomes" id="UP000198960"/>
    </source>
</evidence>
<feature type="transmembrane region" description="Helical" evidence="2">
    <location>
        <begin position="54"/>
        <end position="72"/>
    </location>
</feature>
<protein>
    <submittedName>
        <fullName evidence="3">Uncharacterized protein</fullName>
    </submittedName>
</protein>
<keyword evidence="4" id="KW-1185">Reference proteome</keyword>
<organism evidence="3 4">
    <name type="scientific">Trujillonella endophytica</name>
    <dbReference type="NCBI Taxonomy" id="673521"/>
    <lineage>
        <taxon>Bacteria</taxon>
        <taxon>Bacillati</taxon>
        <taxon>Actinomycetota</taxon>
        <taxon>Actinomycetes</taxon>
        <taxon>Geodermatophilales</taxon>
        <taxon>Geodermatophilaceae</taxon>
        <taxon>Trujillonella</taxon>
    </lineage>
</organism>
<sequence>MVRGPSCVCRGVCVEGRSASVRGYSRAVILAAGLLVLAGLGLFVGGLATGTTGYYWSCVACCAAAAVLLIAVRLRPGSRAVADGGTATRGAGSIGADRAPTRSSDRSPARSTDRAADGPLAVTAERAGRHSGPADVSDADATARPAGEAVTPPAEPAATAATDAEPAGAVTPPATTGPDDGDDPPEEDVEVTDLLLVVDLRDQVLVVDEHPRYHLADCSWLRGRATIPLPVAEARGDGFSPCAVCSPDRHLADLARARKAARR</sequence>
<dbReference type="EMBL" id="FOEE01000007">
    <property type="protein sequence ID" value="SEO97212.1"/>
    <property type="molecule type" value="Genomic_DNA"/>
</dbReference>
<proteinExistence type="predicted"/>
<dbReference type="AlphaFoldDB" id="A0A1H8U1S1"/>
<dbReference type="Proteomes" id="UP000198960">
    <property type="component" value="Unassembled WGS sequence"/>
</dbReference>
<keyword evidence="2" id="KW-1133">Transmembrane helix</keyword>
<evidence type="ECO:0000256" key="2">
    <source>
        <dbReference type="SAM" id="Phobius"/>
    </source>
</evidence>
<evidence type="ECO:0000313" key="3">
    <source>
        <dbReference type="EMBL" id="SEO97212.1"/>
    </source>
</evidence>
<gene>
    <name evidence="3" type="ORF">SAMN05660991_02627</name>
</gene>
<accession>A0A1H8U1S1</accession>
<feature type="transmembrane region" description="Helical" evidence="2">
    <location>
        <begin position="27"/>
        <end position="48"/>
    </location>
</feature>
<keyword evidence="2" id="KW-0472">Membrane</keyword>
<keyword evidence="2" id="KW-0812">Transmembrane</keyword>
<reference evidence="4" key="1">
    <citation type="submission" date="2016-10" db="EMBL/GenBank/DDBJ databases">
        <authorList>
            <person name="Varghese N."/>
            <person name="Submissions S."/>
        </authorList>
    </citation>
    <scope>NUCLEOTIDE SEQUENCE [LARGE SCALE GENOMIC DNA]</scope>
    <source>
        <strain evidence="4">DSM 45413</strain>
    </source>
</reference>
<feature type="compositionally biased region" description="Low complexity" evidence="1">
    <location>
        <begin position="145"/>
        <end position="178"/>
    </location>
</feature>
<evidence type="ECO:0000256" key="1">
    <source>
        <dbReference type="SAM" id="MobiDB-lite"/>
    </source>
</evidence>